<name>A0A1A0HCU9_9ASCO</name>
<feature type="region of interest" description="Disordered" evidence="1">
    <location>
        <begin position="121"/>
        <end position="172"/>
    </location>
</feature>
<feature type="domain" description="DUF3020" evidence="2">
    <location>
        <begin position="835"/>
        <end position="883"/>
    </location>
</feature>
<dbReference type="RefSeq" id="XP_018712301.1">
    <property type="nucleotide sequence ID" value="XM_018855720.1"/>
</dbReference>
<evidence type="ECO:0000313" key="3">
    <source>
        <dbReference type="EMBL" id="OBA21805.1"/>
    </source>
</evidence>
<proteinExistence type="predicted"/>
<feature type="region of interest" description="Disordered" evidence="1">
    <location>
        <begin position="65"/>
        <end position="96"/>
    </location>
</feature>
<feature type="compositionally biased region" description="Basic and acidic residues" evidence="1">
    <location>
        <begin position="18"/>
        <end position="35"/>
    </location>
</feature>
<feature type="compositionally biased region" description="Polar residues" evidence="1">
    <location>
        <begin position="367"/>
        <end position="396"/>
    </location>
</feature>
<feature type="compositionally biased region" description="Polar residues" evidence="1">
    <location>
        <begin position="74"/>
        <end position="90"/>
    </location>
</feature>
<comment type="caution">
    <text evidence="3">The sequence shown here is derived from an EMBL/GenBank/DDBJ whole genome shotgun (WGS) entry which is preliminary data.</text>
</comment>
<dbReference type="GeneID" id="30028696"/>
<feature type="region of interest" description="Disordered" evidence="1">
    <location>
        <begin position="1"/>
        <end position="37"/>
    </location>
</feature>
<feature type="region of interest" description="Disordered" evidence="1">
    <location>
        <begin position="1137"/>
        <end position="1166"/>
    </location>
</feature>
<gene>
    <name evidence="3" type="ORF">METBIDRAFT_30828</name>
</gene>
<dbReference type="STRING" id="869754.A0A1A0HCU9"/>
<feature type="compositionally biased region" description="Polar residues" evidence="1">
    <location>
        <begin position="316"/>
        <end position="330"/>
    </location>
</feature>
<evidence type="ECO:0000259" key="2">
    <source>
        <dbReference type="Pfam" id="PF11223"/>
    </source>
</evidence>
<organism evidence="3 4">
    <name type="scientific">Metschnikowia bicuspidata var. bicuspidata NRRL YB-4993</name>
    <dbReference type="NCBI Taxonomy" id="869754"/>
    <lineage>
        <taxon>Eukaryota</taxon>
        <taxon>Fungi</taxon>
        <taxon>Dikarya</taxon>
        <taxon>Ascomycota</taxon>
        <taxon>Saccharomycotina</taxon>
        <taxon>Pichiomycetes</taxon>
        <taxon>Metschnikowiaceae</taxon>
        <taxon>Metschnikowia</taxon>
    </lineage>
</organism>
<sequence>MTPAHDALQHHQNSANTHFEHGPGPEDGKNGETTHSHQIGTDDLALENAIGDAFKQFAMFGEENNHDSSEHHQINSQNSAANVDGSSPLNSEPKEHSGENVAILDMDLDNVVDTLFTSLSKEDVSGSPEKTLTTDCVNADSENRTSKDSHSYEMNAGTNLGKEQDPQQLHRAQCQDLKSNLECRNLAMGNEIPARTSQSDSVFEKKTSHVSKPTNGPSDHHESQAPDSTHASIALPESESDVKYSASSRGQKSGKSHTSTPAHDLKEELSANQVSNLDSESAVIQAGPASNNGDGENLESAIGDAFKNLVPDMSPDVQTSPRITPDSSQPESEHNEGEDFDDTNLEDAIGAAFQSLAHDLGEHKKSTSNQDPNLSPLNSESWEYSGSPQRVHQPTSGNVEHELNHRHVEIDLGDIVQSVVLQIGNSDHSTDPMQLHLHLSSISKDILESLASEISNQVHTPEPSHPTGLHEDNASSHTQTLPHADSNLEQPEDLDAALKAAVANAVKSAFPGGNTLLTSVANLASEKEPDLEQSQMSEILQNAFNMAMQNPQDLLTSLDAAEELEAEISKTNGEPLTQLVTSDVTTTTLSDRKVYGKKEEPRLVAHLQKEQAALTAQKPLSIAQTLALHRSNMSTSQRDYSTIESLEDSIGPSQRAAFQPSSQNHPQLSTILSSLSQHIQSGTHSSNLMQVIRQMTNALMLNKTFPASYNKAALEAIKLIKNSPDKTYYITRLQEANRFVLSMSGDDNRRKALALLVNILISVDPRKDKSAKEDSHESSSSEPIPKKLGEDVALFYGATLSILSELDIQRLRMVMNGVKPELDSNEQKSRVREGNRERKKKWREENAERNKDNDLRCRVLKRAALKFGEGSSDDKLEWIEKEYLRRRTRRINRQKKDEVKAESPPPSDESSSHHPVLVKRISETFNLVTECGHDEDPSGVFMAVSSTVAVVASACAEELNITDSLAIFDLISLTLSSIFDQAMRSGASRKFLFLIKREDNQLTPTGAPEMTQEELFQKVSNLKNFNSSSVSTLDALRESQKRLGIDFLSSLDKRRKTSNETDVKDTGGQISESERDIFTSSSSVNSWRTTSGLKMPLYKTPGNVTDPELFKVDNSRREYVEPIPKITSPFISNKVGVEASSHQPSSLKKGGGLQRPGFSKPANRPNNIGFPTLYSTSFRLN</sequence>
<protein>
    <recommendedName>
        <fullName evidence="2">DUF3020 domain-containing protein</fullName>
    </recommendedName>
</protein>
<feature type="compositionally biased region" description="Polar residues" evidence="1">
    <location>
        <begin position="245"/>
        <end position="261"/>
    </location>
</feature>
<dbReference type="OrthoDB" id="5595797at2759"/>
<dbReference type="InterPro" id="IPR021386">
    <property type="entry name" value="SPP41_DUF3020"/>
</dbReference>
<evidence type="ECO:0000313" key="4">
    <source>
        <dbReference type="Proteomes" id="UP000092555"/>
    </source>
</evidence>
<dbReference type="EMBL" id="LXTC01000002">
    <property type="protein sequence ID" value="OBA21805.1"/>
    <property type="molecule type" value="Genomic_DNA"/>
</dbReference>
<feature type="region of interest" description="Disordered" evidence="1">
    <location>
        <begin position="822"/>
        <end position="848"/>
    </location>
</feature>
<accession>A0A1A0HCU9</accession>
<feature type="compositionally biased region" description="Basic and acidic residues" evidence="1">
    <location>
        <begin position="141"/>
        <end position="151"/>
    </location>
</feature>
<feature type="region of interest" description="Disordered" evidence="1">
    <location>
        <begin position="893"/>
        <end position="915"/>
    </location>
</feature>
<evidence type="ECO:0000256" key="1">
    <source>
        <dbReference type="SAM" id="MobiDB-lite"/>
    </source>
</evidence>
<feature type="region of interest" description="Disordered" evidence="1">
    <location>
        <begin position="308"/>
        <end position="342"/>
    </location>
</feature>
<feature type="region of interest" description="Disordered" evidence="1">
    <location>
        <begin position="456"/>
        <end position="487"/>
    </location>
</feature>
<dbReference type="Pfam" id="PF11223">
    <property type="entry name" value="DUF3020"/>
    <property type="match status" value="1"/>
</dbReference>
<feature type="region of interest" description="Disordered" evidence="1">
    <location>
        <begin position="362"/>
        <end position="396"/>
    </location>
</feature>
<feature type="region of interest" description="Disordered" evidence="1">
    <location>
        <begin position="192"/>
        <end position="276"/>
    </location>
</feature>
<dbReference type="AlphaFoldDB" id="A0A1A0HCU9"/>
<reference evidence="3 4" key="1">
    <citation type="submission" date="2016-05" db="EMBL/GenBank/DDBJ databases">
        <title>Comparative genomics of biotechnologically important yeasts.</title>
        <authorList>
            <consortium name="DOE Joint Genome Institute"/>
            <person name="Riley R."/>
            <person name="Haridas S."/>
            <person name="Wolfe K.H."/>
            <person name="Lopes M.R."/>
            <person name="Hittinger C.T."/>
            <person name="Goker M."/>
            <person name="Salamov A."/>
            <person name="Wisecaver J."/>
            <person name="Long T.M."/>
            <person name="Aerts A.L."/>
            <person name="Barry K."/>
            <person name="Choi C."/>
            <person name="Clum A."/>
            <person name="Coughlan A.Y."/>
            <person name="Deshpande S."/>
            <person name="Douglass A.P."/>
            <person name="Hanson S.J."/>
            <person name="Klenk H.-P."/>
            <person name="LaButti K."/>
            <person name="Lapidus A."/>
            <person name="Lindquist E."/>
            <person name="Lipzen A."/>
            <person name="Meier-kolthoff J.P."/>
            <person name="Ohm R.A."/>
            <person name="Otillar R.P."/>
            <person name="Pangilinan J."/>
            <person name="Peng Y."/>
            <person name="Rokas A."/>
            <person name="Rosa C.A."/>
            <person name="Scheuner C."/>
            <person name="Sibirny A.A."/>
            <person name="Slot J.C."/>
            <person name="Stielow J.B."/>
            <person name="Sun H."/>
            <person name="Kurtzman C.P."/>
            <person name="Blackwell M."/>
            <person name="Grigoriev I.V."/>
            <person name="Jeffries T.W."/>
        </authorList>
    </citation>
    <scope>NUCLEOTIDE SEQUENCE [LARGE SCALE GENOMIC DNA]</scope>
    <source>
        <strain evidence="3 4">NRRL YB-4993</strain>
    </source>
</reference>
<keyword evidence="4" id="KW-1185">Reference proteome</keyword>
<dbReference type="Proteomes" id="UP000092555">
    <property type="component" value="Unassembled WGS sequence"/>
</dbReference>